<feature type="domain" description="C2" evidence="2">
    <location>
        <begin position="91"/>
        <end position="209"/>
    </location>
</feature>
<dbReference type="GO" id="GO:0031210">
    <property type="term" value="F:phosphatidylcholine binding"/>
    <property type="evidence" value="ECO:0007669"/>
    <property type="project" value="TreeGrafter"/>
</dbReference>
<feature type="region of interest" description="Disordered" evidence="1">
    <location>
        <begin position="260"/>
        <end position="284"/>
    </location>
</feature>
<dbReference type="InterPro" id="IPR000008">
    <property type="entry name" value="C2_dom"/>
</dbReference>
<feature type="compositionally biased region" description="Polar residues" evidence="1">
    <location>
        <begin position="267"/>
        <end position="276"/>
    </location>
</feature>
<dbReference type="Pfam" id="PF00168">
    <property type="entry name" value="C2"/>
    <property type="match status" value="1"/>
</dbReference>
<dbReference type="AlphaFoldDB" id="A0A1D1ULC6"/>
<dbReference type="GO" id="GO:0035091">
    <property type="term" value="F:phosphatidylinositol binding"/>
    <property type="evidence" value="ECO:0007669"/>
    <property type="project" value="TreeGrafter"/>
</dbReference>
<accession>A0A1D1ULC6</accession>
<comment type="caution">
    <text evidence="3">The sequence shown here is derived from an EMBL/GenBank/DDBJ whole genome shotgun (WGS) entry which is preliminary data.</text>
</comment>
<dbReference type="InterPro" id="IPR035892">
    <property type="entry name" value="C2_domain_sf"/>
</dbReference>
<dbReference type="GO" id="GO:0005789">
    <property type="term" value="C:endoplasmic reticulum membrane"/>
    <property type="evidence" value="ECO:0007669"/>
    <property type="project" value="TreeGrafter"/>
</dbReference>
<sequence length="420" mass="46548">MELRRVADYYTEEAVADLLDELGLDPNLDDPPHRQTFSAEVSLGRGRIDLSRIQVSGMLEVFHKLDGVTNGFLYMQLEWIELSTNKSDFEYQKDISQKIRQNSKSLLPAAICFVTVQTASNLPARKDFSDPSAKAIVKYGTFQEETKVEKNKKNPIWQRTFNVPVYTLDDDIITIDIVDAFDAITALPIGSFSIQLSNVLKQTNVRLDGMFNFIPTSPLSTLDIRVIFRTFKSGEFSMFPDGRPRPPELTSSASATELTFKKRKSVPSASTLSPSKSKLDVSKPSKFKTENSVLKPLVLNDDSSASATSSNMITSTKVVSDSPTVTAASEKPPEITSAVSIIKPSDSDISTPLATKVSSSFWGTSSTSATNTKQKKDQYLFTIFGHDVRLPNIIPCSTVVRELKYVKFLELLVPYGTTYT</sequence>
<evidence type="ECO:0000256" key="1">
    <source>
        <dbReference type="SAM" id="MobiDB-lite"/>
    </source>
</evidence>
<dbReference type="PANTHER" id="PTHR45761">
    <property type="entry name" value="EXTENDED SYNAPTOTAGMIN-LIKE PROTEIN 2, ISOFORM C"/>
    <property type="match status" value="1"/>
</dbReference>
<dbReference type="InterPro" id="IPR051634">
    <property type="entry name" value="Extended_Synaptotagmin"/>
</dbReference>
<protein>
    <recommendedName>
        <fullName evidence="2">C2 domain-containing protein</fullName>
    </recommendedName>
</protein>
<dbReference type="PANTHER" id="PTHR45761:SF1">
    <property type="entry name" value="EXTENDED SYNAPTOTAGMIN-LIKE PROTEIN 2, ISOFORM C"/>
    <property type="match status" value="1"/>
</dbReference>
<dbReference type="STRING" id="947166.A0A1D1ULC6"/>
<reference evidence="3 4" key="1">
    <citation type="journal article" date="2016" name="Nat. Commun.">
        <title>Extremotolerant tardigrade genome and improved radiotolerance of human cultured cells by tardigrade-unique protein.</title>
        <authorList>
            <person name="Hashimoto T."/>
            <person name="Horikawa D.D."/>
            <person name="Saito Y."/>
            <person name="Kuwahara H."/>
            <person name="Kozuka-Hata H."/>
            <person name="Shin-I T."/>
            <person name="Minakuchi Y."/>
            <person name="Ohishi K."/>
            <person name="Motoyama A."/>
            <person name="Aizu T."/>
            <person name="Enomoto A."/>
            <person name="Kondo K."/>
            <person name="Tanaka S."/>
            <person name="Hara Y."/>
            <person name="Koshikawa S."/>
            <person name="Sagara H."/>
            <person name="Miura T."/>
            <person name="Yokobori S."/>
            <person name="Miyagawa K."/>
            <person name="Suzuki Y."/>
            <person name="Kubo T."/>
            <person name="Oyama M."/>
            <person name="Kohara Y."/>
            <person name="Fujiyama A."/>
            <person name="Arakawa K."/>
            <person name="Katayama T."/>
            <person name="Toyoda A."/>
            <person name="Kunieda T."/>
        </authorList>
    </citation>
    <scope>NUCLEOTIDE SEQUENCE [LARGE SCALE GENOMIC DNA]</scope>
    <source>
        <strain evidence="3 4">YOKOZUNA-1</strain>
    </source>
</reference>
<evidence type="ECO:0000313" key="4">
    <source>
        <dbReference type="Proteomes" id="UP000186922"/>
    </source>
</evidence>
<dbReference type="SUPFAM" id="SSF49562">
    <property type="entry name" value="C2 domain (Calcium/lipid-binding domain, CaLB)"/>
    <property type="match status" value="1"/>
</dbReference>
<gene>
    <name evidence="3" type="primary">RvY_01774-1</name>
    <name evidence="3" type="synonym">RvY_01774.1</name>
    <name evidence="3" type="ORF">RvY_01774</name>
</gene>
<dbReference type="Proteomes" id="UP000186922">
    <property type="component" value="Unassembled WGS sequence"/>
</dbReference>
<proteinExistence type="predicted"/>
<evidence type="ECO:0000259" key="2">
    <source>
        <dbReference type="PROSITE" id="PS50004"/>
    </source>
</evidence>
<dbReference type="GO" id="GO:0005509">
    <property type="term" value="F:calcium ion binding"/>
    <property type="evidence" value="ECO:0007669"/>
    <property type="project" value="TreeGrafter"/>
</dbReference>
<dbReference type="Gene3D" id="2.60.40.150">
    <property type="entry name" value="C2 domain"/>
    <property type="match status" value="1"/>
</dbReference>
<dbReference type="SMART" id="SM00239">
    <property type="entry name" value="C2"/>
    <property type="match status" value="1"/>
</dbReference>
<dbReference type="PROSITE" id="PS50004">
    <property type="entry name" value="C2"/>
    <property type="match status" value="1"/>
</dbReference>
<dbReference type="EMBL" id="BDGG01000001">
    <property type="protein sequence ID" value="GAU89195.1"/>
    <property type="molecule type" value="Genomic_DNA"/>
</dbReference>
<dbReference type="GO" id="GO:0005544">
    <property type="term" value="F:calcium-dependent phospholipid binding"/>
    <property type="evidence" value="ECO:0007669"/>
    <property type="project" value="TreeGrafter"/>
</dbReference>
<keyword evidence="4" id="KW-1185">Reference proteome</keyword>
<organism evidence="3 4">
    <name type="scientific">Ramazzottius varieornatus</name>
    <name type="common">Water bear</name>
    <name type="synonym">Tardigrade</name>
    <dbReference type="NCBI Taxonomy" id="947166"/>
    <lineage>
        <taxon>Eukaryota</taxon>
        <taxon>Metazoa</taxon>
        <taxon>Ecdysozoa</taxon>
        <taxon>Tardigrada</taxon>
        <taxon>Eutardigrada</taxon>
        <taxon>Parachela</taxon>
        <taxon>Hypsibioidea</taxon>
        <taxon>Ramazzottiidae</taxon>
        <taxon>Ramazzottius</taxon>
    </lineage>
</organism>
<name>A0A1D1ULC6_RAMVA</name>
<dbReference type="GO" id="GO:0008429">
    <property type="term" value="F:phosphatidylethanolamine binding"/>
    <property type="evidence" value="ECO:0007669"/>
    <property type="project" value="TreeGrafter"/>
</dbReference>
<evidence type="ECO:0000313" key="3">
    <source>
        <dbReference type="EMBL" id="GAU89195.1"/>
    </source>
</evidence>